<evidence type="ECO:0000256" key="1">
    <source>
        <dbReference type="SAM" id="Phobius"/>
    </source>
</evidence>
<feature type="transmembrane region" description="Helical" evidence="1">
    <location>
        <begin position="12"/>
        <end position="31"/>
    </location>
</feature>
<comment type="caution">
    <text evidence="2">The sequence shown here is derived from an EMBL/GenBank/DDBJ whole genome shotgun (WGS) entry which is preliminary data.</text>
</comment>
<sequence length="291" mass="30639">MVDEERWRPRWWLCWNLGGILAVHLVASGGWTATTTVLAPIALAVTLVFVFVRRLPWWLTGELPAGRQVLVVAGAAGLLLLDAVVVFALVLYPPHGADIVNAGVFAAIFLGGSAVGWYHLVPKAPVTRRAVLRRRFRFATAAVWTAAAVVLTTEVAAVAVVGGWLPWFVPVAGGVAVAALAGWRSDLAGPARCLASGSWTPIAAAAFDVRASEPVDGWAVLPGDVRIRFHLPVALPDVAAELADRRRLWLAGWPSEALVVGLPDGDSYAVGSIGGHRGGGKNTVTAGVAHR</sequence>
<dbReference type="RefSeq" id="WP_257920855.1">
    <property type="nucleotide sequence ID" value="NZ_JAMXQV010000007.1"/>
</dbReference>
<proteinExistence type="predicted"/>
<evidence type="ECO:0000313" key="2">
    <source>
        <dbReference type="EMBL" id="MCR6484230.1"/>
    </source>
</evidence>
<reference evidence="2" key="1">
    <citation type="submission" date="2022-06" db="EMBL/GenBank/DDBJ databases">
        <title>Amycolatopsis iheyaensis sp. nov., a new species of the genus Amycolatopsis isolated from soil in Iheya island, Japan.</title>
        <authorList>
            <person name="Ngamcharungchit C."/>
            <person name="Kanto H."/>
            <person name="Take A."/>
            <person name="Intra B."/>
            <person name="Matsumoto A."/>
            <person name="Panbangred W."/>
            <person name="Inahashi Y."/>
        </authorList>
    </citation>
    <scope>NUCLEOTIDE SEQUENCE</scope>
    <source>
        <strain evidence="2">OK19-0408</strain>
    </source>
</reference>
<feature type="transmembrane region" description="Helical" evidence="1">
    <location>
        <begin position="141"/>
        <end position="161"/>
    </location>
</feature>
<keyword evidence="1" id="KW-0472">Membrane</keyword>
<feature type="transmembrane region" description="Helical" evidence="1">
    <location>
        <begin position="99"/>
        <end position="120"/>
    </location>
</feature>
<feature type="transmembrane region" description="Helical" evidence="1">
    <location>
        <begin position="37"/>
        <end position="57"/>
    </location>
</feature>
<keyword evidence="1" id="KW-0812">Transmembrane</keyword>
<name>A0A9X2NGH5_9PSEU</name>
<organism evidence="2 3">
    <name type="scientific">Amycolatopsis iheyensis</name>
    <dbReference type="NCBI Taxonomy" id="2945988"/>
    <lineage>
        <taxon>Bacteria</taxon>
        <taxon>Bacillati</taxon>
        <taxon>Actinomycetota</taxon>
        <taxon>Actinomycetes</taxon>
        <taxon>Pseudonocardiales</taxon>
        <taxon>Pseudonocardiaceae</taxon>
        <taxon>Amycolatopsis</taxon>
    </lineage>
</organism>
<keyword evidence="3" id="KW-1185">Reference proteome</keyword>
<accession>A0A9X2NGH5</accession>
<protein>
    <submittedName>
        <fullName evidence="2">Uncharacterized protein</fullName>
    </submittedName>
</protein>
<keyword evidence="1" id="KW-1133">Transmembrane helix</keyword>
<gene>
    <name evidence="2" type="ORF">M8542_15515</name>
</gene>
<evidence type="ECO:0000313" key="3">
    <source>
        <dbReference type="Proteomes" id="UP001144096"/>
    </source>
</evidence>
<dbReference type="EMBL" id="JAMXQV010000007">
    <property type="protein sequence ID" value="MCR6484230.1"/>
    <property type="molecule type" value="Genomic_DNA"/>
</dbReference>
<dbReference type="AlphaFoldDB" id="A0A9X2NGH5"/>
<feature type="transmembrane region" description="Helical" evidence="1">
    <location>
        <begin position="69"/>
        <end position="93"/>
    </location>
</feature>
<feature type="transmembrane region" description="Helical" evidence="1">
    <location>
        <begin position="167"/>
        <end position="183"/>
    </location>
</feature>
<dbReference type="Proteomes" id="UP001144096">
    <property type="component" value="Unassembled WGS sequence"/>
</dbReference>